<accession>A0A1M5GZ88</accession>
<dbReference type="STRING" id="1206085.SAMN05443575_1342"/>
<dbReference type="Gene3D" id="3.40.50.300">
    <property type="entry name" value="P-loop containing nucleotide triphosphate hydrolases"/>
    <property type="match status" value="1"/>
</dbReference>
<dbReference type="InterPro" id="IPR027417">
    <property type="entry name" value="P-loop_NTPase"/>
</dbReference>
<protein>
    <submittedName>
        <fullName evidence="2">AAA domain-containing protein</fullName>
    </submittedName>
</protein>
<reference evidence="2 3" key="1">
    <citation type="submission" date="2016-11" db="EMBL/GenBank/DDBJ databases">
        <authorList>
            <person name="Jaros S."/>
            <person name="Januszkiewicz K."/>
            <person name="Wedrychowicz H."/>
        </authorList>
    </citation>
    <scope>NUCLEOTIDE SEQUENCE [LARGE SCALE GENOMIC DNA]</scope>
    <source>
        <strain evidence="2 3">DSM 45627</strain>
    </source>
</reference>
<dbReference type="EMBL" id="FQVU01000002">
    <property type="protein sequence ID" value="SHG09083.1"/>
    <property type="molecule type" value="Genomic_DNA"/>
</dbReference>
<feature type="region of interest" description="Disordered" evidence="1">
    <location>
        <begin position="1"/>
        <end position="26"/>
    </location>
</feature>
<dbReference type="SUPFAM" id="SSF52540">
    <property type="entry name" value="P-loop containing nucleoside triphosphate hydrolases"/>
    <property type="match status" value="1"/>
</dbReference>
<evidence type="ECO:0000313" key="2">
    <source>
        <dbReference type="EMBL" id="SHG09083.1"/>
    </source>
</evidence>
<proteinExistence type="predicted"/>
<keyword evidence="3" id="KW-1185">Reference proteome</keyword>
<organism evidence="2 3">
    <name type="scientific">Jatrophihabitans endophyticus</name>
    <dbReference type="NCBI Taxonomy" id="1206085"/>
    <lineage>
        <taxon>Bacteria</taxon>
        <taxon>Bacillati</taxon>
        <taxon>Actinomycetota</taxon>
        <taxon>Actinomycetes</taxon>
        <taxon>Jatrophihabitantales</taxon>
        <taxon>Jatrophihabitantaceae</taxon>
        <taxon>Jatrophihabitans</taxon>
    </lineage>
</organism>
<evidence type="ECO:0000256" key="1">
    <source>
        <dbReference type="SAM" id="MobiDB-lite"/>
    </source>
</evidence>
<name>A0A1M5GZ88_9ACTN</name>
<dbReference type="Proteomes" id="UP000186132">
    <property type="component" value="Unassembled WGS sequence"/>
</dbReference>
<dbReference type="Pfam" id="PF13481">
    <property type="entry name" value="AAA_25"/>
    <property type="match status" value="1"/>
</dbReference>
<evidence type="ECO:0000313" key="3">
    <source>
        <dbReference type="Proteomes" id="UP000186132"/>
    </source>
</evidence>
<sequence length="332" mass="35528">MTQPTVDELDASWMGPPSATARSRNTPLRDRLLTRADLTNLPTPQPLIDRTVDLRSVAVLAGHWGTAKSFTAQDWAACVATGKAWQMRPVETGSVLYVAAEGAYGLNQRFEAWEFTWHHDIHPDRLAVLPEPINLLDANSVTELATAAAGRRLVVIDTLARCLPGGDENSARDMGLAVDALYRIQRATGGGTVLAVHHTGKDGTTVRGSSALEAGVDTVYLTTGTPENLTLERTKRKDGPLQDRVSLTLVDALDSAVLMSAHAADTTSSEQRLMSAFMSGHSATGASKSDLRATAEMSPASFHRALNGLVSKGLLTNTGTTARPFYRAPKET</sequence>
<gene>
    <name evidence="2" type="ORF">SAMN05443575_1342</name>
</gene>
<dbReference type="AlphaFoldDB" id="A0A1M5GZ88"/>